<keyword evidence="2" id="KW-1185">Reference proteome</keyword>
<dbReference type="AlphaFoldDB" id="A0A9P6AEL9"/>
<accession>A0A9P6AEL9</accession>
<protein>
    <submittedName>
        <fullName evidence="1">Uncharacterized protein</fullName>
    </submittedName>
</protein>
<dbReference type="EMBL" id="MU129223">
    <property type="protein sequence ID" value="KAF9504462.1"/>
    <property type="molecule type" value="Genomic_DNA"/>
</dbReference>
<name>A0A9P6AEL9_9AGAM</name>
<reference evidence="1" key="1">
    <citation type="journal article" date="2020" name="Nat. Commun.">
        <title>Large-scale genome sequencing of mycorrhizal fungi provides insights into the early evolution of symbiotic traits.</title>
        <authorList>
            <person name="Miyauchi S."/>
            <person name="Kiss E."/>
            <person name="Kuo A."/>
            <person name="Drula E."/>
            <person name="Kohler A."/>
            <person name="Sanchez-Garcia M."/>
            <person name="Morin E."/>
            <person name="Andreopoulos B."/>
            <person name="Barry K.W."/>
            <person name="Bonito G."/>
            <person name="Buee M."/>
            <person name="Carver A."/>
            <person name="Chen C."/>
            <person name="Cichocki N."/>
            <person name="Clum A."/>
            <person name="Culley D."/>
            <person name="Crous P.W."/>
            <person name="Fauchery L."/>
            <person name="Girlanda M."/>
            <person name="Hayes R.D."/>
            <person name="Keri Z."/>
            <person name="LaButti K."/>
            <person name="Lipzen A."/>
            <person name="Lombard V."/>
            <person name="Magnuson J."/>
            <person name="Maillard F."/>
            <person name="Murat C."/>
            <person name="Nolan M."/>
            <person name="Ohm R.A."/>
            <person name="Pangilinan J."/>
            <person name="Pereira M.F."/>
            <person name="Perotto S."/>
            <person name="Peter M."/>
            <person name="Pfister S."/>
            <person name="Riley R."/>
            <person name="Sitrit Y."/>
            <person name="Stielow J.B."/>
            <person name="Szollosi G."/>
            <person name="Zifcakova L."/>
            <person name="Stursova M."/>
            <person name="Spatafora J.W."/>
            <person name="Tedersoo L."/>
            <person name="Vaario L.M."/>
            <person name="Yamada A."/>
            <person name="Yan M."/>
            <person name="Wang P."/>
            <person name="Xu J."/>
            <person name="Bruns T."/>
            <person name="Baldrian P."/>
            <person name="Vilgalys R."/>
            <person name="Dunand C."/>
            <person name="Henrissat B."/>
            <person name="Grigoriev I.V."/>
            <person name="Hibbett D."/>
            <person name="Nagy L.G."/>
            <person name="Martin F.M."/>
        </authorList>
    </citation>
    <scope>NUCLEOTIDE SEQUENCE</scope>
    <source>
        <strain evidence="1">UP504</strain>
    </source>
</reference>
<comment type="caution">
    <text evidence="1">The sequence shown here is derived from an EMBL/GenBank/DDBJ whole genome shotgun (WGS) entry which is preliminary data.</text>
</comment>
<sequence>MPSVLVMHGRSTYYVPLHQPNGNNVELSSWDPHELPYCTEERHQAQLQAIYAKPQVGCHKTLGQEYGINGESDVCEIPSIHLFSSFPHEWMHLFLENHCKNMIKLWTGTFKGLNEGSGEFQISDVVWETIGTEMASSGSTIPSTFACHTPNVWMEHHNFTAEDWAF</sequence>
<dbReference type="OrthoDB" id="2404451at2759"/>
<gene>
    <name evidence="1" type="ORF">BS47DRAFT_1368767</name>
</gene>
<evidence type="ECO:0000313" key="1">
    <source>
        <dbReference type="EMBL" id="KAF9504462.1"/>
    </source>
</evidence>
<proteinExistence type="predicted"/>
<evidence type="ECO:0000313" key="2">
    <source>
        <dbReference type="Proteomes" id="UP000886523"/>
    </source>
</evidence>
<dbReference type="Proteomes" id="UP000886523">
    <property type="component" value="Unassembled WGS sequence"/>
</dbReference>
<organism evidence="1 2">
    <name type="scientific">Hydnum rufescens UP504</name>
    <dbReference type="NCBI Taxonomy" id="1448309"/>
    <lineage>
        <taxon>Eukaryota</taxon>
        <taxon>Fungi</taxon>
        <taxon>Dikarya</taxon>
        <taxon>Basidiomycota</taxon>
        <taxon>Agaricomycotina</taxon>
        <taxon>Agaricomycetes</taxon>
        <taxon>Cantharellales</taxon>
        <taxon>Hydnaceae</taxon>
        <taxon>Hydnum</taxon>
    </lineage>
</organism>